<gene>
    <name evidence="9" type="ORF">HZI73_07865</name>
</gene>
<evidence type="ECO:0000259" key="8">
    <source>
        <dbReference type="PROSITE" id="PS50928"/>
    </source>
</evidence>
<feature type="transmembrane region" description="Helical" evidence="7">
    <location>
        <begin position="135"/>
        <end position="160"/>
    </location>
</feature>
<dbReference type="Pfam" id="PF00528">
    <property type="entry name" value="BPD_transp_1"/>
    <property type="match status" value="1"/>
</dbReference>
<accession>A0A8J8MID8</accession>
<dbReference type="CDD" id="cd06261">
    <property type="entry name" value="TM_PBP2"/>
    <property type="match status" value="1"/>
</dbReference>
<reference evidence="9" key="1">
    <citation type="submission" date="2020-07" db="EMBL/GenBank/DDBJ databases">
        <title>Vallitalea pronyensis genome.</title>
        <authorList>
            <person name="Postec A."/>
        </authorList>
    </citation>
    <scope>NUCLEOTIDE SEQUENCE</scope>
    <source>
        <strain evidence="9">FatNI3</strain>
    </source>
</reference>
<dbReference type="SUPFAM" id="SSF161098">
    <property type="entry name" value="MetI-like"/>
    <property type="match status" value="1"/>
</dbReference>
<evidence type="ECO:0000256" key="6">
    <source>
        <dbReference type="ARBA" id="ARBA00023136"/>
    </source>
</evidence>
<feature type="transmembrane region" description="Helical" evidence="7">
    <location>
        <begin position="95"/>
        <end position="114"/>
    </location>
</feature>
<keyword evidence="4 7" id="KW-0812">Transmembrane</keyword>
<dbReference type="PROSITE" id="PS50928">
    <property type="entry name" value="ABC_TM1"/>
    <property type="match status" value="1"/>
</dbReference>
<dbReference type="KEGG" id="vpy:HZI73_07865"/>
<feature type="transmembrane region" description="Helical" evidence="7">
    <location>
        <begin position="226"/>
        <end position="247"/>
    </location>
</feature>
<dbReference type="EMBL" id="CP058649">
    <property type="protein sequence ID" value="QUI22215.1"/>
    <property type="molecule type" value="Genomic_DNA"/>
</dbReference>
<keyword evidence="2 7" id="KW-0813">Transport</keyword>
<dbReference type="InterPro" id="IPR050809">
    <property type="entry name" value="UgpAE/MalFG_permease"/>
</dbReference>
<comment type="subcellular location">
    <subcellularLocation>
        <location evidence="1 7">Cell membrane</location>
        <topology evidence="1 7">Multi-pass membrane protein</topology>
    </subcellularLocation>
</comment>
<evidence type="ECO:0000313" key="9">
    <source>
        <dbReference type="EMBL" id="QUI22215.1"/>
    </source>
</evidence>
<dbReference type="AlphaFoldDB" id="A0A8J8MID8"/>
<dbReference type="InterPro" id="IPR035906">
    <property type="entry name" value="MetI-like_sf"/>
</dbReference>
<dbReference type="Proteomes" id="UP000683246">
    <property type="component" value="Chromosome"/>
</dbReference>
<dbReference type="Gene3D" id="1.10.3720.10">
    <property type="entry name" value="MetI-like"/>
    <property type="match status" value="1"/>
</dbReference>
<feature type="transmembrane region" description="Helical" evidence="7">
    <location>
        <begin position="28"/>
        <end position="47"/>
    </location>
</feature>
<evidence type="ECO:0000256" key="7">
    <source>
        <dbReference type="RuleBase" id="RU363032"/>
    </source>
</evidence>
<keyword evidence="3" id="KW-1003">Cell membrane</keyword>
<dbReference type="GO" id="GO:0005886">
    <property type="term" value="C:plasma membrane"/>
    <property type="evidence" value="ECO:0007669"/>
    <property type="project" value="UniProtKB-SubCell"/>
</dbReference>
<dbReference type="InterPro" id="IPR000515">
    <property type="entry name" value="MetI-like"/>
</dbReference>
<evidence type="ECO:0000313" key="10">
    <source>
        <dbReference type="Proteomes" id="UP000683246"/>
    </source>
</evidence>
<evidence type="ECO:0000256" key="3">
    <source>
        <dbReference type="ARBA" id="ARBA00022475"/>
    </source>
</evidence>
<name>A0A8J8MID8_9FIRM</name>
<feature type="transmembrane region" description="Helical" evidence="7">
    <location>
        <begin position="180"/>
        <end position="205"/>
    </location>
</feature>
<feature type="transmembrane region" description="Helical" evidence="7">
    <location>
        <begin position="285"/>
        <end position="304"/>
    </location>
</feature>
<dbReference type="RefSeq" id="WP_212697698.1">
    <property type="nucleotide sequence ID" value="NZ_CP058649.1"/>
</dbReference>
<dbReference type="PANTHER" id="PTHR43227">
    <property type="entry name" value="BLL4140 PROTEIN"/>
    <property type="match status" value="1"/>
</dbReference>
<dbReference type="PANTHER" id="PTHR43227:SF11">
    <property type="entry name" value="BLL4140 PROTEIN"/>
    <property type="match status" value="1"/>
</dbReference>
<organism evidence="9 10">
    <name type="scientific">Vallitalea pronyensis</name>
    <dbReference type="NCBI Taxonomy" id="1348613"/>
    <lineage>
        <taxon>Bacteria</taxon>
        <taxon>Bacillati</taxon>
        <taxon>Bacillota</taxon>
        <taxon>Clostridia</taxon>
        <taxon>Lachnospirales</taxon>
        <taxon>Vallitaleaceae</taxon>
        <taxon>Vallitalea</taxon>
    </lineage>
</organism>
<dbReference type="GO" id="GO:0055085">
    <property type="term" value="P:transmembrane transport"/>
    <property type="evidence" value="ECO:0007669"/>
    <property type="project" value="InterPro"/>
</dbReference>
<feature type="domain" description="ABC transmembrane type-1" evidence="8">
    <location>
        <begin position="89"/>
        <end position="304"/>
    </location>
</feature>
<comment type="similarity">
    <text evidence="7">Belongs to the binding-protein-dependent transport system permease family.</text>
</comment>
<evidence type="ECO:0000256" key="4">
    <source>
        <dbReference type="ARBA" id="ARBA00022692"/>
    </source>
</evidence>
<evidence type="ECO:0000256" key="5">
    <source>
        <dbReference type="ARBA" id="ARBA00022989"/>
    </source>
</evidence>
<sequence length="317" mass="35890">MTSETHALSQGKKGKTWKSFKIVLRRDYQLYLLVIPSIIYFLVFHYAPMYGIQIAFKDFSPTLGITGSPWAGLKHFERFFSSHQFWRLIKNTLGVSLYQLIAGFPIPIMLALLINQVKQKHFKKLVQTVTYIPHFISIVVLVGMINVFLSPTSGLVNHVLELFGREPVYFLGEPNFFKSIFVWSGVWQSAGWGSIIYLAALSGVNPELYEAAKVDGASKFQTIRNIDLPSIMPTIIVLLIMNLGRIMNVGFQKAYLLQNPLNAGASEVIQTYMYKIGLIGMQFEYSTAISLFNTLINVILLVTANQLSKKFTENSLW</sequence>
<evidence type="ECO:0000256" key="2">
    <source>
        <dbReference type="ARBA" id="ARBA00022448"/>
    </source>
</evidence>
<keyword evidence="10" id="KW-1185">Reference proteome</keyword>
<keyword evidence="5 7" id="KW-1133">Transmembrane helix</keyword>
<keyword evidence="6 7" id="KW-0472">Membrane</keyword>
<proteinExistence type="inferred from homology"/>
<evidence type="ECO:0000256" key="1">
    <source>
        <dbReference type="ARBA" id="ARBA00004651"/>
    </source>
</evidence>
<protein>
    <submittedName>
        <fullName evidence="9">Sugar ABC transporter permease</fullName>
    </submittedName>
</protein>